<evidence type="ECO:0000313" key="3">
    <source>
        <dbReference type="Proteomes" id="UP000032289"/>
    </source>
</evidence>
<reference evidence="2 3" key="1">
    <citation type="journal article" date="2015" name="Microbiology (Mosc.)">
        <title>Genomics of the Weissella cibaria species with an examination of its metabolic traits.</title>
        <authorList>
            <person name="Lynch K.M."/>
            <person name="Lucid A."/>
            <person name="Arendt E.K."/>
            <person name="Sleator R.D."/>
            <person name="Lucey B."/>
            <person name="Coffey A."/>
        </authorList>
    </citation>
    <scope>NUCLEOTIDE SEQUENCE [LARGE SCALE GENOMIC DNA]</scope>
    <source>
        <strain evidence="2 3">AB3b</strain>
    </source>
</reference>
<evidence type="ECO:0000256" key="1">
    <source>
        <dbReference type="PROSITE-ProRule" id="PRU00339"/>
    </source>
</evidence>
<protein>
    <submittedName>
        <fullName evidence="2">Putative PEP-CTERM system TPR-repeat lipoprotein</fullName>
    </submittedName>
</protein>
<organism evidence="2 3">
    <name type="scientific">Weissella cibaria</name>
    <dbReference type="NCBI Taxonomy" id="137591"/>
    <lineage>
        <taxon>Bacteria</taxon>
        <taxon>Bacillati</taxon>
        <taxon>Bacillota</taxon>
        <taxon>Bacilli</taxon>
        <taxon>Lactobacillales</taxon>
        <taxon>Lactobacillaceae</taxon>
        <taxon>Weissella</taxon>
    </lineage>
</organism>
<dbReference type="SUPFAM" id="SSF48452">
    <property type="entry name" value="TPR-like"/>
    <property type="match status" value="2"/>
</dbReference>
<name>A0A0D1LNC4_9LACO</name>
<dbReference type="EMBL" id="JWHT01000063">
    <property type="protein sequence ID" value="KIU20172.1"/>
    <property type="molecule type" value="Genomic_DNA"/>
</dbReference>
<proteinExistence type="predicted"/>
<dbReference type="Proteomes" id="UP000032289">
    <property type="component" value="Unassembled WGS sequence"/>
</dbReference>
<dbReference type="AlphaFoldDB" id="A0A0D1LNC4"/>
<keyword evidence="1" id="KW-0802">TPR repeat</keyword>
<sequence>MTQPENAAQADMARLVAEINANPNNWQAYADLVAVLVATENLIEAEDLALKSLGLFQANDEALQNLLYATGNVYYVAGDYQRANDFFGKITDLAILHDATVMQAQGWYAQNQFQKALVYALTAVEQQLEDTGAQVLLGNIWLGLQHESKAAEAFDAAIHVDPMNFEANFGRGVVATAKGDQDNQWLATAQMIDLQRYQAQAQRLDEIVQLLSGSRLDGESD</sequence>
<comment type="caution">
    <text evidence="2">The sequence shown here is derived from an EMBL/GenBank/DDBJ whole genome shotgun (WGS) entry which is preliminary data.</text>
</comment>
<dbReference type="InterPro" id="IPR011990">
    <property type="entry name" value="TPR-like_helical_dom_sf"/>
</dbReference>
<keyword evidence="2" id="KW-0449">Lipoprotein</keyword>
<dbReference type="RefSeq" id="WP_043941927.1">
    <property type="nucleotide sequence ID" value="NZ_JWHT01000063.1"/>
</dbReference>
<gene>
    <name evidence="2" type="ORF">ab3b_02251</name>
</gene>
<dbReference type="Gene3D" id="1.25.40.10">
    <property type="entry name" value="Tetratricopeptide repeat domain"/>
    <property type="match status" value="2"/>
</dbReference>
<dbReference type="InterPro" id="IPR019734">
    <property type="entry name" value="TPR_rpt"/>
</dbReference>
<evidence type="ECO:0000313" key="2">
    <source>
        <dbReference type="EMBL" id="KIU20172.1"/>
    </source>
</evidence>
<accession>A0A0D1LNC4</accession>
<feature type="repeat" description="TPR" evidence="1">
    <location>
        <begin position="131"/>
        <end position="164"/>
    </location>
</feature>
<dbReference type="PATRIC" id="fig|137591.24.peg.2201"/>
<dbReference type="PROSITE" id="PS50005">
    <property type="entry name" value="TPR"/>
    <property type="match status" value="1"/>
</dbReference>